<organism evidence="6 7">
    <name type="scientific">Arachis hypogaea</name>
    <name type="common">Peanut</name>
    <dbReference type="NCBI Taxonomy" id="3818"/>
    <lineage>
        <taxon>Eukaryota</taxon>
        <taxon>Viridiplantae</taxon>
        <taxon>Streptophyta</taxon>
        <taxon>Embryophyta</taxon>
        <taxon>Tracheophyta</taxon>
        <taxon>Spermatophyta</taxon>
        <taxon>Magnoliopsida</taxon>
        <taxon>eudicotyledons</taxon>
        <taxon>Gunneridae</taxon>
        <taxon>Pentapetalae</taxon>
        <taxon>rosids</taxon>
        <taxon>fabids</taxon>
        <taxon>Fabales</taxon>
        <taxon>Fabaceae</taxon>
        <taxon>Papilionoideae</taxon>
        <taxon>50 kb inversion clade</taxon>
        <taxon>dalbergioids sensu lato</taxon>
        <taxon>Dalbergieae</taxon>
        <taxon>Pterocarpus clade</taxon>
        <taxon>Arachis</taxon>
    </lineage>
</organism>
<reference evidence="6 7" key="1">
    <citation type="submission" date="2019-01" db="EMBL/GenBank/DDBJ databases">
        <title>Sequencing of cultivated peanut Arachis hypogaea provides insights into genome evolution and oil improvement.</title>
        <authorList>
            <person name="Chen X."/>
        </authorList>
    </citation>
    <scope>NUCLEOTIDE SEQUENCE [LARGE SCALE GENOMIC DNA]</scope>
    <source>
        <strain evidence="7">cv. Fuhuasheng</strain>
        <tissue evidence="6">Leaves</tissue>
    </source>
</reference>
<dbReference type="InterPro" id="IPR052254">
    <property type="entry name" value="CUL4-DDB1_E3_ligase_receptor"/>
</dbReference>
<dbReference type="InterPro" id="IPR036322">
    <property type="entry name" value="WD40_repeat_dom_sf"/>
</dbReference>
<evidence type="ECO:0000256" key="3">
    <source>
        <dbReference type="SAM" id="MobiDB-lite"/>
    </source>
</evidence>
<dbReference type="PANTHER" id="PTHR44472:SF1">
    <property type="entry name" value="DDB1 AND CUL4 ASSOCIATED FACTOR 4"/>
    <property type="match status" value="1"/>
</dbReference>
<evidence type="ECO:0000256" key="1">
    <source>
        <dbReference type="ARBA" id="ARBA00022574"/>
    </source>
</evidence>
<dbReference type="InterPro" id="IPR015943">
    <property type="entry name" value="WD40/YVTN_repeat-like_dom_sf"/>
</dbReference>
<evidence type="ECO:0000313" key="6">
    <source>
        <dbReference type="EMBL" id="RYR62929.1"/>
    </source>
</evidence>
<dbReference type="Proteomes" id="UP000289738">
    <property type="component" value="Chromosome A04"/>
</dbReference>
<keyword evidence="1" id="KW-0853">WD repeat</keyword>
<feature type="domain" description="MULE transposase" evidence="5">
    <location>
        <begin position="846"/>
        <end position="942"/>
    </location>
</feature>
<evidence type="ECO:0000259" key="4">
    <source>
        <dbReference type="Pfam" id="PF03108"/>
    </source>
</evidence>
<accession>A0A445DID5</accession>
<evidence type="ECO:0008006" key="8">
    <source>
        <dbReference type="Google" id="ProtNLM"/>
    </source>
</evidence>
<feature type="region of interest" description="Disordered" evidence="3">
    <location>
        <begin position="1"/>
        <end position="59"/>
    </location>
</feature>
<name>A0A445DID5_ARAHY</name>
<evidence type="ECO:0000256" key="2">
    <source>
        <dbReference type="ARBA" id="ARBA00022737"/>
    </source>
</evidence>
<dbReference type="AlphaFoldDB" id="A0A445DID5"/>
<keyword evidence="7" id="KW-1185">Reference proteome</keyword>
<feature type="domain" description="Transposase MuDR plant" evidence="4">
    <location>
        <begin position="714"/>
        <end position="770"/>
    </location>
</feature>
<dbReference type="InterPro" id="IPR004332">
    <property type="entry name" value="Transposase_MuDR"/>
</dbReference>
<dbReference type="Pfam" id="PF03108">
    <property type="entry name" value="DBD_Tnp_Mut"/>
    <property type="match status" value="1"/>
</dbReference>
<dbReference type="InterPro" id="IPR018289">
    <property type="entry name" value="MULE_transposase_dom"/>
</dbReference>
<sequence>MPPPPPAPDLPGFYYDPEKNRYFPIKGPIPGSSRSSSSSSKHATHKASQTSSTQEKSRSCCRKLRSRTSKLIQAREIDGHRVIASHNYKCNFTEEFRKIQASQPSVWKYKGTDKIGISALKQVHVRVQTFEGECDSDITLTGSTNGSFSLCEVGRDGGYFDGEVKWTPDCVKNYAKGKTDENNVVPGPVSRPTGGSVVMSSGISCIRSGPECSSHAANGGPIVGHALFTTLGSETSGGSIYSLGLVESLDLGSGILNTWSRLDEVASFKCTIWTAEYDYSRHRAIIGTNMGAALVDLATGRRSWFLRCKSDIFAQQIVNSGNLVLCGLRNGAIVGVDFREKRERVSRTLIEHRIPYASPNKKVRNSSKEWFKLSGDIDPSLTIRMPSSISSLVSLQYDDQYFLASSMDGTMRLYDLRLLQRGSVQSYEGHVNSHSRIQLGFDPDERFVERIATYGRRVSKLANFFLRKNSVIQFSPVFAINHVKGIAQSDLVGTLIKVGENAYQSNHSRIVFFSFFNNGPLILLQTSEGVTFVCENPLDLVIPFTISFEELKGVICEKIDSERARRISCILYRNPIQMFGGFVQFQTKYVTDEVSMQDMFSMYIENRRQLSFIELYVEFEQCEADRNILREDYNSDSEEEFESNYEAVGPDGDEVPGDGAMAPDVSDVATALANDVPFEEPSFMRVLDLEAMHVPEFPDYINTEIPVVADGEFAIGMEFSSRDAVIKAIKEYTIRRSVDYRVYESEPLTFYAKCVQYGSGCDWLIRVSMISRKYCWVVRRYNGSHTCTRATISQDHSKLDSITIVEAIKPLVEADTALKVKSVIAEVQSKFNYTVSYRKAWLAKQKVDGTHLYGKYKSCLLVAVSQDGNNNIVPIAFAIVEGETSDAWHFFLSNLRQHVVTRDGVGLISDRHESINAAVERSNGAWSPPRAFHMFYIRHIESNFLRKFKAPYLQKLVVNIGYSRTVREYEYVLAFDGGYRWGHMTTNLVECINSVLKGARNLPVTALVKATFYRLNELFTRKRAEAEARINAGHVFSDVVTSKLHANQLASGNIQVDRIPCRHVFACCANQRLDWQVYVHDVYKMDQVRRVYRARFRPLGNPTTWPAYNGPRFIPNPFLRRLGKGRPKMTRFLNEMDTRMLRRPRRCTLCGAEGHSRGRCRQQGGANANREH</sequence>
<keyword evidence="2" id="KW-0677">Repeat</keyword>
<evidence type="ECO:0000313" key="7">
    <source>
        <dbReference type="Proteomes" id="UP000289738"/>
    </source>
</evidence>
<dbReference type="PANTHER" id="PTHR44472">
    <property type="entry name" value="DDB1- AND CUL4-ASSOCIATED FACTOR 4-RELATED"/>
    <property type="match status" value="1"/>
</dbReference>
<gene>
    <name evidence="6" type="ORF">Ahy_A04g020687</name>
</gene>
<dbReference type="STRING" id="3818.A0A445DID5"/>
<dbReference type="Pfam" id="PF10551">
    <property type="entry name" value="MULE"/>
    <property type="match status" value="1"/>
</dbReference>
<dbReference type="SUPFAM" id="SSF50978">
    <property type="entry name" value="WD40 repeat-like"/>
    <property type="match status" value="1"/>
</dbReference>
<comment type="caution">
    <text evidence="6">The sequence shown here is derived from an EMBL/GenBank/DDBJ whole genome shotgun (WGS) entry which is preliminary data.</text>
</comment>
<dbReference type="Gene3D" id="2.130.10.10">
    <property type="entry name" value="YVTN repeat-like/Quinoprotein amine dehydrogenase"/>
    <property type="match status" value="1"/>
</dbReference>
<evidence type="ECO:0000259" key="5">
    <source>
        <dbReference type="Pfam" id="PF10551"/>
    </source>
</evidence>
<proteinExistence type="predicted"/>
<protein>
    <recommendedName>
        <fullName evidence="8">Transposase MuDR plant domain-containing protein</fullName>
    </recommendedName>
</protein>
<feature type="region of interest" description="Disordered" evidence="3">
    <location>
        <begin position="1153"/>
        <end position="1172"/>
    </location>
</feature>
<dbReference type="EMBL" id="SDMP01000004">
    <property type="protein sequence ID" value="RYR62929.1"/>
    <property type="molecule type" value="Genomic_DNA"/>
</dbReference>